<organism evidence="1 2">
    <name type="scientific">Paenibacillus mesotrionivorans</name>
    <dbReference type="NCBI Taxonomy" id="3160968"/>
    <lineage>
        <taxon>Bacteria</taxon>
        <taxon>Bacillati</taxon>
        <taxon>Bacillota</taxon>
        <taxon>Bacilli</taxon>
        <taxon>Bacillales</taxon>
        <taxon>Paenibacillaceae</taxon>
        <taxon>Paenibacillus</taxon>
    </lineage>
</organism>
<dbReference type="EMBL" id="JBJURJ010000028">
    <property type="protein sequence ID" value="MFM9332264.1"/>
    <property type="molecule type" value="Genomic_DNA"/>
</dbReference>
<evidence type="ECO:0000313" key="1">
    <source>
        <dbReference type="EMBL" id="MFM9332264.1"/>
    </source>
</evidence>
<reference evidence="1" key="1">
    <citation type="submission" date="2024-12" db="EMBL/GenBank/DDBJ databases">
        <authorList>
            <person name="Wu N."/>
        </authorList>
    </citation>
    <scope>NUCLEOTIDE SEQUENCE</scope>
    <source>
        <strain evidence="1">P15</strain>
    </source>
</reference>
<comment type="caution">
    <text evidence="1">The sequence shown here is derived from an EMBL/GenBank/DDBJ whole genome shotgun (WGS) entry which is preliminary data.</text>
</comment>
<name>A0ACC7P9K1_9BACL</name>
<evidence type="ECO:0000313" key="2">
    <source>
        <dbReference type="Proteomes" id="UP001631969"/>
    </source>
</evidence>
<accession>A0ACC7P9K1</accession>
<dbReference type="Proteomes" id="UP001631969">
    <property type="component" value="Unassembled WGS sequence"/>
</dbReference>
<proteinExistence type="predicted"/>
<gene>
    <name evidence="1" type="ORF">ACI1P1_28615</name>
</gene>
<protein>
    <submittedName>
        <fullName evidence="1">MerR family transcriptional regulator</fullName>
    </submittedName>
</protein>
<sequence>MGKLYNQLEVIKALRVSPTTVKRWIHYFSEFIPTVRQGDAVMYESGALKLLRRVRTLRNNRYSLKTILSLLEQEGFEKFAPVASPAEDFFTIPEDRPIRTQKPVRLKNKCIAKPEDLKPLVHSFQAVSREFAQIASQIDKLINED</sequence>
<keyword evidence="2" id="KW-1185">Reference proteome</keyword>